<dbReference type="Proteomes" id="UP000499080">
    <property type="component" value="Unassembled WGS sequence"/>
</dbReference>
<dbReference type="SUPFAM" id="SSF48452">
    <property type="entry name" value="TPR-like"/>
    <property type="match status" value="1"/>
</dbReference>
<keyword evidence="2" id="KW-1185">Reference proteome</keyword>
<name>A0A4Y2QRY8_ARAVE</name>
<dbReference type="GO" id="GO:0036158">
    <property type="term" value="P:outer dynein arm assembly"/>
    <property type="evidence" value="ECO:0007669"/>
    <property type="project" value="TreeGrafter"/>
</dbReference>
<evidence type="ECO:0000313" key="1">
    <source>
        <dbReference type="EMBL" id="GBN66071.1"/>
    </source>
</evidence>
<protein>
    <submittedName>
        <fullName evidence="1">Dynein assembly factor 4, axonemal</fullName>
    </submittedName>
</protein>
<sequence length="213" mass="24413">MKLLSKQKELDSLLTLYRKQLQRLSEQIPPTRKSGHITVNFTPRVFPTAARESQEAEEREWLDKQLAASVSLNLDLSDLSPEERNPQWLKSKAESMFKKGDFRSAVNAYTLAIRMCPDLYSLHLGRSACHLNLRNLHKTIEDSSKAVELLVPAVPSNANDRKEAHKIRGMAFQKLELYVESLMDFEAALKIDANDEEIKQKAYEVRNFIEKGI</sequence>
<dbReference type="PANTHER" id="PTHR46492">
    <property type="entry name" value="DYNEIN ASSEMBLY FACTOR 4, AXONEMAL"/>
    <property type="match status" value="1"/>
</dbReference>
<dbReference type="OrthoDB" id="6434408at2759"/>
<organism evidence="1 2">
    <name type="scientific">Araneus ventricosus</name>
    <name type="common">Orbweaver spider</name>
    <name type="synonym">Epeira ventricosa</name>
    <dbReference type="NCBI Taxonomy" id="182803"/>
    <lineage>
        <taxon>Eukaryota</taxon>
        <taxon>Metazoa</taxon>
        <taxon>Ecdysozoa</taxon>
        <taxon>Arthropoda</taxon>
        <taxon>Chelicerata</taxon>
        <taxon>Arachnida</taxon>
        <taxon>Araneae</taxon>
        <taxon>Araneomorphae</taxon>
        <taxon>Entelegynae</taxon>
        <taxon>Araneoidea</taxon>
        <taxon>Araneidae</taxon>
        <taxon>Araneus</taxon>
    </lineage>
</organism>
<proteinExistence type="predicted"/>
<dbReference type="Gene3D" id="1.25.40.10">
    <property type="entry name" value="Tetratricopeptide repeat domain"/>
    <property type="match status" value="1"/>
</dbReference>
<comment type="caution">
    <text evidence="1">The sequence shown here is derived from an EMBL/GenBank/DDBJ whole genome shotgun (WGS) entry which is preliminary data.</text>
</comment>
<dbReference type="InterPro" id="IPR052004">
    <property type="entry name" value="Dynein_assembly_factor_4"/>
</dbReference>
<dbReference type="GO" id="GO:0003341">
    <property type="term" value="P:cilium movement"/>
    <property type="evidence" value="ECO:0007669"/>
    <property type="project" value="TreeGrafter"/>
</dbReference>
<dbReference type="GO" id="GO:0036159">
    <property type="term" value="P:inner dynein arm assembly"/>
    <property type="evidence" value="ECO:0007669"/>
    <property type="project" value="TreeGrafter"/>
</dbReference>
<gene>
    <name evidence="1" type="primary">DNAAF4</name>
    <name evidence="1" type="ORF">AVEN_228192_1</name>
</gene>
<dbReference type="AlphaFoldDB" id="A0A4Y2QRY8"/>
<dbReference type="InterPro" id="IPR019734">
    <property type="entry name" value="TPR_rpt"/>
</dbReference>
<reference evidence="1 2" key="1">
    <citation type="journal article" date="2019" name="Sci. Rep.">
        <title>Orb-weaving spider Araneus ventricosus genome elucidates the spidroin gene catalogue.</title>
        <authorList>
            <person name="Kono N."/>
            <person name="Nakamura H."/>
            <person name="Ohtoshi R."/>
            <person name="Moran D.A.P."/>
            <person name="Shinohara A."/>
            <person name="Yoshida Y."/>
            <person name="Fujiwara M."/>
            <person name="Mori M."/>
            <person name="Tomita M."/>
            <person name="Arakawa K."/>
        </authorList>
    </citation>
    <scope>NUCLEOTIDE SEQUENCE [LARGE SCALE GENOMIC DNA]</scope>
</reference>
<accession>A0A4Y2QRY8</accession>
<evidence type="ECO:0000313" key="2">
    <source>
        <dbReference type="Proteomes" id="UP000499080"/>
    </source>
</evidence>
<dbReference type="InterPro" id="IPR011990">
    <property type="entry name" value="TPR-like_helical_dom_sf"/>
</dbReference>
<dbReference type="SMART" id="SM00028">
    <property type="entry name" value="TPR"/>
    <property type="match status" value="2"/>
</dbReference>
<dbReference type="EMBL" id="BGPR01014643">
    <property type="protein sequence ID" value="GBN66071.1"/>
    <property type="molecule type" value="Genomic_DNA"/>
</dbReference>
<dbReference type="PANTHER" id="PTHR46492:SF1">
    <property type="entry name" value="DYNEIN AXONEMAL ASSEMBLY FACTOR 4"/>
    <property type="match status" value="1"/>
</dbReference>